<organism evidence="1 2">
    <name type="scientific">Perilla frutescens var. hirtella</name>
    <name type="common">Perilla citriodora</name>
    <name type="synonym">Perilla setoyensis</name>
    <dbReference type="NCBI Taxonomy" id="608512"/>
    <lineage>
        <taxon>Eukaryota</taxon>
        <taxon>Viridiplantae</taxon>
        <taxon>Streptophyta</taxon>
        <taxon>Embryophyta</taxon>
        <taxon>Tracheophyta</taxon>
        <taxon>Spermatophyta</taxon>
        <taxon>Magnoliopsida</taxon>
        <taxon>eudicotyledons</taxon>
        <taxon>Gunneridae</taxon>
        <taxon>Pentapetalae</taxon>
        <taxon>asterids</taxon>
        <taxon>lamiids</taxon>
        <taxon>Lamiales</taxon>
        <taxon>Lamiaceae</taxon>
        <taxon>Nepetoideae</taxon>
        <taxon>Elsholtzieae</taxon>
        <taxon>Perilla</taxon>
    </lineage>
</organism>
<keyword evidence="2" id="KW-1185">Reference proteome</keyword>
<comment type="caution">
    <text evidence="1">The sequence shown here is derived from an EMBL/GenBank/DDBJ whole genome shotgun (WGS) entry which is preliminary data.</text>
</comment>
<dbReference type="AlphaFoldDB" id="A0AAD4PBZ5"/>
<protein>
    <submittedName>
        <fullName evidence="1">Uncharacterized protein</fullName>
    </submittedName>
</protein>
<proteinExistence type="predicted"/>
<sequence>MHIQMELKPTDNNTCSSESHEVFDDHLEKIVQEFNEFQGRMSEKCCNGSMRLEDLIDMYINSGGVIVNSPVDLTESESDQVQSAHGFSINREIQESDIMIDEIMVREDTSQNDTGNFPDSSATVKTHSRVGAGGNNLKVTHIRYGDLNCPGVADSVIGSVSGCSAETVFRSVMKSFRTPAGAGGKNLWQQVGVKESGGGTTSREIIKRKYKQITETEEETASRMEITTIKNRESSAKACAKKQLSSNTTTFKYL</sequence>
<evidence type="ECO:0000313" key="2">
    <source>
        <dbReference type="Proteomes" id="UP001190926"/>
    </source>
</evidence>
<gene>
    <name evidence="1" type="ORF">C2S53_005364</name>
</gene>
<evidence type="ECO:0000313" key="1">
    <source>
        <dbReference type="EMBL" id="KAH6833560.1"/>
    </source>
</evidence>
<dbReference type="EMBL" id="SDAM02000057">
    <property type="protein sequence ID" value="KAH6833560.1"/>
    <property type="molecule type" value="Genomic_DNA"/>
</dbReference>
<dbReference type="Proteomes" id="UP001190926">
    <property type="component" value="Unassembled WGS sequence"/>
</dbReference>
<accession>A0AAD4PBZ5</accession>
<reference evidence="1 2" key="1">
    <citation type="journal article" date="2021" name="Nat. Commun.">
        <title>Incipient diploidization of the medicinal plant Perilla within 10,000 years.</title>
        <authorList>
            <person name="Zhang Y."/>
            <person name="Shen Q."/>
            <person name="Leng L."/>
            <person name="Zhang D."/>
            <person name="Chen S."/>
            <person name="Shi Y."/>
            <person name="Ning Z."/>
            <person name="Chen S."/>
        </authorList>
    </citation>
    <scope>NUCLEOTIDE SEQUENCE [LARGE SCALE GENOMIC DNA]</scope>
    <source>
        <strain evidence="2">cv. PC099</strain>
    </source>
</reference>
<name>A0AAD4PBZ5_PERFH</name>